<keyword evidence="3" id="KW-0540">Nuclease</keyword>
<dbReference type="SUPFAM" id="SSF53098">
    <property type="entry name" value="Ribonuclease H-like"/>
    <property type="match status" value="1"/>
</dbReference>
<evidence type="ECO:0000313" key="7">
    <source>
        <dbReference type="Proteomes" id="UP000177480"/>
    </source>
</evidence>
<dbReference type="AlphaFoldDB" id="A0A1G2G2X5"/>
<name>A0A1G2G2X5_9BACT</name>
<sequence length="124" mass="13527">MGIDYGAKRVGIAISDEKGIIAFPHSVIGNDETLIAKIGAIAAEKQIETIILGDTRTERGAANPITPEAENFARKIKEILKIPVQSVFEAWSSMAVSADAQKNKHDDSMAAAFILQRYLDMKRL</sequence>
<keyword evidence="4" id="KW-0378">Hydrolase</keyword>
<dbReference type="PANTHER" id="PTHR33317:SF4">
    <property type="entry name" value="POLYNUCLEOTIDYL TRANSFERASE, RIBONUCLEASE H-LIKE SUPERFAMILY PROTEIN"/>
    <property type="match status" value="1"/>
</dbReference>
<dbReference type="NCBIfam" id="TIGR00250">
    <property type="entry name" value="RNAse_H_YqgF"/>
    <property type="match status" value="1"/>
</dbReference>
<dbReference type="Pfam" id="PF03652">
    <property type="entry name" value="RuvX"/>
    <property type="match status" value="1"/>
</dbReference>
<evidence type="ECO:0000256" key="2">
    <source>
        <dbReference type="ARBA" id="ARBA00022517"/>
    </source>
</evidence>
<evidence type="ECO:0000256" key="1">
    <source>
        <dbReference type="ARBA" id="ARBA00022490"/>
    </source>
</evidence>
<organism evidence="6 7">
    <name type="scientific">Candidatus Ryanbacteria bacterium RIFCSPHIGHO2_01_FULL_45_22</name>
    <dbReference type="NCBI Taxonomy" id="1802114"/>
    <lineage>
        <taxon>Bacteria</taxon>
        <taxon>Candidatus Ryaniibacteriota</taxon>
    </lineage>
</organism>
<dbReference type="Gene3D" id="3.30.420.140">
    <property type="entry name" value="YqgF/RNase H-like domain"/>
    <property type="match status" value="1"/>
</dbReference>
<dbReference type="CDD" id="cd16964">
    <property type="entry name" value="YqgF"/>
    <property type="match status" value="1"/>
</dbReference>
<dbReference type="Proteomes" id="UP000177480">
    <property type="component" value="Unassembled WGS sequence"/>
</dbReference>
<dbReference type="SMART" id="SM00732">
    <property type="entry name" value="YqgFc"/>
    <property type="match status" value="1"/>
</dbReference>
<dbReference type="STRING" id="1802114.A2719_00225"/>
<comment type="caution">
    <text evidence="6">The sequence shown here is derived from an EMBL/GenBank/DDBJ whole genome shotgun (WGS) entry which is preliminary data.</text>
</comment>
<keyword evidence="2" id="KW-0690">Ribosome biogenesis</keyword>
<proteinExistence type="predicted"/>
<gene>
    <name evidence="6" type="ORF">A2719_00225</name>
</gene>
<dbReference type="InterPro" id="IPR005227">
    <property type="entry name" value="YqgF"/>
</dbReference>
<dbReference type="InterPro" id="IPR006641">
    <property type="entry name" value="YqgF/RNaseH-like_dom"/>
</dbReference>
<dbReference type="EMBL" id="MHNK01000006">
    <property type="protein sequence ID" value="OGZ44231.1"/>
    <property type="molecule type" value="Genomic_DNA"/>
</dbReference>
<reference evidence="6 7" key="1">
    <citation type="journal article" date="2016" name="Nat. Commun.">
        <title>Thousands of microbial genomes shed light on interconnected biogeochemical processes in an aquifer system.</title>
        <authorList>
            <person name="Anantharaman K."/>
            <person name="Brown C.T."/>
            <person name="Hug L.A."/>
            <person name="Sharon I."/>
            <person name="Castelle C.J."/>
            <person name="Probst A.J."/>
            <person name="Thomas B.C."/>
            <person name="Singh A."/>
            <person name="Wilkins M.J."/>
            <person name="Karaoz U."/>
            <person name="Brodie E.L."/>
            <person name="Williams K.H."/>
            <person name="Hubbard S.S."/>
            <person name="Banfield J.F."/>
        </authorList>
    </citation>
    <scope>NUCLEOTIDE SEQUENCE [LARGE SCALE GENOMIC DNA]</scope>
</reference>
<dbReference type="GO" id="GO:0000967">
    <property type="term" value="P:rRNA 5'-end processing"/>
    <property type="evidence" value="ECO:0007669"/>
    <property type="project" value="TreeGrafter"/>
</dbReference>
<dbReference type="InterPro" id="IPR037027">
    <property type="entry name" value="YqgF/RNaseH-like_dom_sf"/>
</dbReference>
<dbReference type="GO" id="GO:0004518">
    <property type="term" value="F:nuclease activity"/>
    <property type="evidence" value="ECO:0007669"/>
    <property type="project" value="UniProtKB-KW"/>
</dbReference>
<evidence type="ECO:0000256" key="4">
    <source>
        <dbReference type="ARBA" id="ARBA00022801"/>
    </source>
</evidence>
<accession>A0A1G2G2X5</accession>
<dbReference type="GO" id="GO:0005829">
    <property type="term" value="C:cytosol"/>
    <property type="evidence" value="ECO:0007669"/>
    <property type="project" value="TreeGrafter"/>
</dbReference>
<dbReference type="InterPro" id="IPR012337">
    <property type="entry name" value="RNaseH-like_sf"/>
</dbReference>
<evidence type="ECO:0000256" key="3">
    <source>
        <dbReference type="ARBA" id="ARBA00022722"/>
    </source>
</evidence>
<feature type="domain" description="YqgF/RNase H-like" evidence="5">
    <location>
        <begin position="1"/>
        <end position="96"/>
    </location>
</feature>
<dbReference type="PANTHER" id="PTHR33317">
    <property type="entry name" value="POLYNUCLEOTIDYL TRANSFERASE, RIBONUCLEASE H-LIKE SUPERFAMILY PROTEIN"/>
    <property type="match status" value="1"/>
</dbReference>
<dbReference type="GO" id="GO:0016787">
    <property type="term" value="F:hydrolase activity"/>
    <property type="evidence" value="ECO:0007669"/>
    <property type="project" value="UniProtKB-KW"/>
</dbReference>
<protein>
    <recommendedName>
        <fullName evidence="5">YqgF/RNase H-like domain-containing protein</fullName>
    </recommendedName>
</protein>
<evidence type="ECO:0000313" key="6">
    <source>
        <dbReference type="EMBL" id="OGZ44231.1"/>
    </source>
</evidence>
<evidence type="ECO:0000259" key="5">
    <source>
        <dbReference type="SMART" id="SM00732"/>
    </source>
</evidence>
<keyword evidence="1" id="KW-0963">Cytoplasm</keyword>